<evidence type="ECO:0000256" key="4">
    <source>
        <dbReference type="ARBA" id="ARBA00023242"/>
    </source>
</evidence>
<evidence type="ECO:0000256" key="2">
    <source>
        <dbReference type="ARBA" id="ARBA00022574"/>
    </source>
</evidence>
<name>A0A2K1KML8_PHYPA</name>
<dbReference type="PANTHER" id="PTHR44040">
    <property type="entry name" value="RETINOBLASTOMA-BINDING PROTEIN 5"/>
    <property type="match status" value="1"/>
</dbReference>
<comment type="subcellular location">
    <subcellularLocation>
        <location evidence="1">Nucleus</location>
    </subcellularLocation>
</comment>
<keyword evidence="7" id="KW-1185">Reference proteome</keyword>
<reference evidence="5 7" key="1">
    <citation type="journal article" date="2008" name="Science">
        <title>The Physcomitrella genome reveals evolutionary insights into the conquest of land by plants.</title>
        <authorList>
            <person name="Rensing S."/>
            <person name="Lang D."/>
            <person name="Zimmer A."/>
            <person name="Terry A."/>
            <person name="Salamov A."/>
            <person name="Shapiro H."/>
            <person name="Nishiyama T."/>
            <person name="Perroud P.-F."/>
            <person name="Lindquist E."/>
            <person name="Kamisugi Y."/>
            <person name="Tanahashi T."/>
            <person name="Sakakibara K."/>
            <person name="Fujita T."/>
            <person name="Oishi K."/>
            <person name="Shin-I T."/>
            <person name="Kuroki Y."/>
            <person name="Toyoda A."/>
            <person name="Suzuki Y."/>
            <person name="Hashimoto A."/>
            <person name="Yamaguchi K."/>
            <person name="Sugano A."/>
            <person name="Kohara Y."/>
            <person name="Fujiyama A."/>
            <person name="Anterola A."/>
            <person name="Aoki S."/>
            <person name="Ashton N."/>
            <person name="Barbazuk W.B."/>
            <person name="Barker E."/>
            <person name="Bennetzen J."/>
            <person name="Bezanilla M."/>
            <person name="Blankenship R."/>
            <person name="Cho S.H."/>
            <person name="Dutcher S."/>
            <person name="Estelle M."/>
            <person name="Fawcett J.A."/>
            <person name="Gundlach H."/>
            <person name="Hanada K."/>
            <person name="Heyl A."/>
            <person name="Hicks K.A."/>
            <person name="Hugh J."/>
            <person name="Lohr M."/>
            <person name="Mayer K."/>
            <person name="Melkozernov A."/>
            <person name="Murata T."/>
            <person name="Nelson D."/>
            <person name="Pils B."/>
            <person name="Prigge M."/>
            <person name="Reiss B."/>
            <person name="Renner T."/>
            <person name="Rombauts S."/>
            <person name="Rushton P."/>
            <person name="Sanderfoot A."/>
            <person name="Schween G."/>
            <person name="Shiu S.-H."/>
            <person name="Stueber K."/>
            <person name="Theodoulou F.L."/>
            <person name="Tu H."/>
            <person name="Van de Peer Y."/>
            <person name="Verrier P.J."/>
            <person name="Waters E."/>
            <person name="Wood A."/>
            <person name="Yang L."/>
            <person name="Cove D."/>
            <person name="Cuming A."/>
            <person name="Hasebe M."/>
            <person name="Lucas S."/>
            <person name="Mishler D.B."/>
            <person name="Reski R."/>
            <person name="Grigoriev I."/>
            <person name="Quatrano R.S."/>
            <person name="Boore J.L."/>
        </authorList>
    </citation>
    <scope>NUCLEOTIDE SEQUENCE [LARGE SCALE GENOMIC DNA]</scope>
    <source>
        <strain evidence="6 7">cv. Gransden 2004</strain>
    </source>
</reference>
<evidence type="ECO:0000313" key="6">
    <source>
        <dbReference type="EnsemblPlants" id="Pp3c4_7580V3.1"/>
    </source>
</evidence>
<evidence type="ECO:0000313" key="7">
    <source>
        <dbReference type="Proteomes" id="UP000006727"/>
    </source>
</evidence>
<keyword evidence="2" id="KW-0853">WD repeat</keyword>
<gene>
    <name evidence="5" type="ORF">PHYPA_005907</name>
</gene>
<dbReference type="GO" id="GO:0048188">
    <property type="term" value="C:Set1C/COMPASS complex"/>
    <property type="evidence" value="ECO:0000318"/>
    <property type="project" value="GO_Central"/>
</dbReference>
<dbReference type="EMBL" id="ABEU02000004">
    <property type="protein sequence ID" value="PNR55014.1"/>
    <property type="molecule type" value="Genomic_DNA"/>
</dbReference>
<reference evidence="6" key="3">
    <citation type="submission" date="2020-12" db="UniProtKB">
        <authorList>
            <consortium name="EnsemblPlants"/>
        </authorList>
    </citation>
    <scope>IDENTIFICATION</scope>
</reference>
<reference evidence="5 7" key="2">
    <citation type="journal article" date="2018" name="Plant J.">
        <title>The Physcomitrella patens chromosome-scale assembly reveals moss genome structure and evolution.</title>
        <authorList>
            <person name="Lang D."/>
            <person name="Ullrich K.K."/>
            <person name="Murat F."/>
            <person name="Fuchs J."/>
            <person name="Jenkins J."/>
            <person name="Haas F.B."/>
            <person name="Piednoel M."/>
            <person name="Gundlach H."/>
            <person name="Van Bel M."/>
            <person name="Meyberg R."/>
            <person name="Vives C."/>
            <person name="Morata J."/>
            <person name="Symeonidi A."/>
            <person name="Hiss M."/>
            <person name="Muchero W."/>
            <person name="Kamisugi Y."/>
            <person name="Saleh O."/>
            <person name="Blanc G."/>
            <person name="Decker E.L."/>
            <person name="van Gessel N."/>
            <person name="Grimwood J."/>
            <person name="Hayes R.D."/>
            <person name="Graham S.W."/>
            <person name="Gunter L.E."/>
            <person name="McDaniel S.F."/>
            <person name="Hoernstein S.N.W."/>
            <person name="Larsson A."/>
            <person name="Li F.W."/>
            <person name="Perroud P.F."/>
            <person name="Phillips J."/>
            <person name="Ranjan P."/>
            <person name="Rokshar D.S."/>
            <person name="Rothfels C.J."/>
            <person name="Schneider L."/>
            <person name="Shu S."/>
            <person name="Stevenson D.W."/>
            <person name="Thummler F."/>
            <person name="Tillich M."/>
            <person name="Villarreal Aguilar J.C."/>
            <person name="Widiez T."/>
            <person name="Wong G.K."/>
            <person name="Wymore A."/>
            <person name="Zhang Y."/>
            <person name="Zimmer A.D."/>
            <person name="Quatrano R.S."/>
            <person name="Mayer K.F.X."/>
            <person name="Goodstein D."/>
            <person name="Casacuberta J.M."/>
            <person name="Vandepoele K."/>
            <person name="Reski R."/>
            <person name="Cuming A.C."/>
            <person name="Tuskan G.A."/>
            <person name="Maumus F."/>
            <person name="Salse J."/>
            <person name="Schmutz J."/>
            <person name="Rensing S.A."/>
        </authorList>
    </citation>
    <scope>NUCLEOTIDE SEQUENCE [LARGE SCALE GENOMIC DNA]</scope>
    <source>
        <strain evidence="6 7">cv. Gransden 2004</strain>
    </source>
</reference>
<dbReference type="EnsemblPlants" id="Pp3c4_7580V3.1">
    <property type="protein sequence ID" value="Pp3c4_7580V3.1"/>
    <property type="gene ID" value="Pp3c4_7580"/>
</dbReference>
<dbReference type="AlphaFoldDB" id="A0A2K1KML8"/>
<dbReference type="Proteomes" id="UP000006727">
    <property type="component" value="Chromosome 4"/>
</dbReference>
<keyword evidence="4" id="KW-0539">Nucleus</keyword>
<dbReference type="InParanoid" id="A0A2K1KML8"/>
<keyword evidence="3" id="KW-0677">Repeat</keyword>
<dbReference type="InterPro" id="IPR036322">
    <property type="entry name" value="WD40_repeat_dom_sf"/>
</dbReference>
<dbReference type="STRING" id="3218.A0A2K1KML8"/>
<sequence>MNSPSNHWKYPFQNGFPEVIEYLEHGVTKCISFNRSGTLLAGSAPRSGKCGEASAPYFPSASSFNKKGDLIYVGNFKGEILVIDTHRRQTCTVVLGNAVIRQIVFSRNGENGAVKALAFLIDQKEKGVNMSRDVSFLKFTQDFRDTVNKMHRKVTCFNGDCECIVGASCSKGEYKIHIWNRNFGRLARIVEAQKEGLADLAWHPTRPVVTSVSMSGVIYFWAKDYTENWISHAFSKIQVKPLQVDEDANVDILTTEKVAAFSDNEESVDGFYFLPTLLDRSQGTYIEPDDHHTGENFEGQLNHTSRFPYAANAIYYVKVADDEVGPNGRIKYRRRLLEKAAELQAERGRIVKTSGFTSRLRKVQYTLSFEVSDSI</sequence>
<evidence type="ECO:0000313" key="5">
    <source>
        <dbReference type="EMBL" id="PNR55014.1"/>
    </source>
</evidence>
<organism evidence="5">
    <name type="scientific">Physcomitrium patens</name>
    <name type="common">Spreading-leaved earth moss</name>
    <name type="synonym">Physcomitrella patens</name>
    <dbReference type="NCBI Taxonomy" id="3218"/>
    <lineage>
        <taxon>Eukaryota</taxon>
        <taxon>Viridiplantae</taxon>
        <taxon>Streptophyta</taxon>
        <taxon>Embryophyta</taxon>
        <taxon>Bryophyta</taxon>
        <taxon>Bryophytina</taxon>
        <taxon>Bryopsida</taxon>
        <taxon>Funariidae</taxon>
        <taxon>Funariales</taxon>
        <taxon>Funariaceae</taxon>
        <taxon>Physcomitrium</taxon>
    </lineage>
</organism>
<dbReference type="Gramene" id="Pp3c4_7580V3.1">
    <property type="protein sequence ID" value="Pp3c4_7580V3.1"/>
    <property type="gene ID" value="Pp3c4_7580"/>
</dbReference>
<dbReference type="SUPFAM" id="SSF50978">
    <property type="entry name" value="WD40 repeat-like"/>
    <property type="match status" value="1"/>
</dbReference>
<accession>A0A2K1KML8</accession>
<evidence type="ECO:0000256" key="1">
    <source>
        <dbReference type="ARBA" id="ARBA00004123"/>
    </source>
</evidence>
<dbReference type="PANTHER" id="PTHR44040:SF1">
    <property type="entry name" value="RETINOBLASTOMA-BINDING PROTEIN 5"/>
    <property type="match status" value="1"/>
</dbReference>
<proteinExistence type="predicted"/>
<dbReference type="Gene3D" id="2.130.10.10">
    <property type="entry name" value="YVTN repeat-like/Quinoprotein amine dehydrogenase"/>
    <property type="match status" value="1"/>
</dbReference>
<protein>
    <submittedName>
        <fullName evidence="5 6">Uncharacterized protein</fullName>
    </submittedName>
</protein>
<dbReference type="InterPro" id="IPR015943">
    <property type="entry name" value="WD40/YVTN_repeat-like_dom_sf"/>
</dbReference>
<dbReference type="InterPro" id="IPR037850">
    <property type="entry name" value="RBBP5/Swd1"/>
</dbReference>
<evidence type="ECO:0000256" key="3">
    <source>
        <dbReference type="ARBA" id="ARBA00022737"/>
    </source>
</evidence>